<organism evidence="2 3">
    <name type="scientific">Coccomyxa viridis</name>
    <dbReference type="NCBI Taxonomy" id="1274662"/>
    <lineage>
        <taxon>Eukaryota</taxon>
        <taxon>Viridiplantae</taxon>
        <taxon>Chlorophyta</taxon>
        <taxon>core chlorophytes</taxon>
        <taxon>Trebouxiophyceae</taxon>
        <taxon>Trebouxiophyceae incertae sedis</taxon>
        <taxon>Coccomyxaceae</taxon>
        <taxon>Coccomyxa</taxon>
    </lineage>
</organism>
<name>A0AAV1IBR9_9CHLO</name>
<evidence type="ECO:0000313" key="2">
    <source>
        <dbReference type="EMBL" id="CAK0784784.1"/>
    </source>
</evidence>
<keyword evidence="3" id="KW-1185">Reference proteome</keyword>
<evidence type="ECO:0000256" key="1">
    <source>
        <dbReference type="SAM" id="MobiDB-lite"/>
    </source>
</evidence>
<sequence>MGNMASAFNCVVVGFQALRKIPRISAVLDSAVDFSPGSPADVQTIRAALALATVIEASLGCLGPSAEYVSRALTIENPEVAPITRLIQDNVQPGSNADMRTGLQTLGKKIAQSGLQPVEYLTAGLAGSLLPARALEIATLWHTRGILIATVKAKHWEQPAAQLGVHDIAHGCLPPFVSRATQNIHPVVAGLLGVLSTEIMFEWLSRGPHPQHTWRLFNAVFPGVELALRKYRKGAYSPSASSQPPACNRAGFELGAQAIARGIRACSAEAEHRGMTLQQIVEEKVRPYKGPGMQYHIAVLMDGTMRVASALLDQPMEPSGSIAGSSSGGAFRQPEQAAASQAAAIEPEGASLTLPGNAQKRGAKPKYIIR</sequence>
<protein>
    <submittedName>
        <fullName evidence="2">Uncharacterized protein</fullName>
    </submittedName>
</protein>
<comment type="caution">
    <text evidence="2">The sequence shown here is derived from an EMBL/GenBank/DDBJ whole genome shotgun (WGS) entry which is preliminary data.</text>
</comment>
<feature type="region of interest" description="Disordered" evidence="1">
    <location>
        <begin position="318"/>
        <end position="370"/>
    </location>
</feature>
<feature type="compositionally biased region" description="Basic residues" evidence="1">
    <location>
        <begin position="361"/>
        <end position="370"/>
    </location>
</feature>
<evidence type="ECO:0000313" key="3">
    <source>
        <dbReference type="Proteomes" id="UP001314263"/>
    </source>
</evidence>
<gene>
    <name evidence="2" type="ORF">CVIRNUC_007988</name>
</gene>
<reference evidence="2 3" key="1">
    <citation type="submission" date="2023-10" db="EMBL/GenBank/DDBJ databases">
        <authorList>
            <person name="Maclean D."/>
            <person name="Macfadyen A."/>
        </authorList>
    </citation>
    <scope>NUCLEOTIDE SEQUENCE [LARGE SCALE GENOMIC DNA]</scope>
</reference>
<dbReference type="AlphaFoldDB" id="A0AAV1IBR9"/>
<feature type="compositionally biased region" description="Low complexity" evidence="1">
    <location>
        <begin position="319"/>
        <end position="350"/>
    </location>
</feature>
<dbReference type="Proteomes" id="UP001314263">
    <property type="component" value="Unassembled WGS sequence"/>
</dbReference>
<accession>A0AAV1IBR9</accession>
<dbReference type="EMBL" id="CAUYUE010000011">
    <property type="protein sequence ID" value="CAK0784784.1"/>
    <property type="molecule type" value="Genomic_DNA"/>
</dbReference>
<proteinExistence type="predicted"/>